<dbReference type="Proteomes" id="UP000152153">
    <property type="component" value="Segment"/>
</dbReference>
<keyword evidence="2" id="KW-1185">Reference proteome</keyword>
<reference evidence="1 2" key="1">
    <citation type="journal article" date="1998" name="Virology">
        <title>The complete DNA sequence and genome organization of the avian adenovirus, hemorrhagic enteritis virus.</title>
        <authorList>
            <person name="Pitcovski J."/>
            <person name="Mualem M."/>
            <person name="Rei-Koren Z."/>
            <person name="Krispel S."/>
            <person name="Gallili G."/>
            <person name="Michael A."/>
            <person name="Goldberg D."/>
        </authorList>
    </citation>
    <scope>NUCLEOTIDE SEQUENCE [LARGE SCALE GENOMIC DNA]</scope>
</reference>
<evidence type="ECO:0000313" key="2">
    <source>
        <dbReference type="Proteomes" id="UP000152153"/>
    </source>
</evidence>
<dbReference type="RefSeq" id="NP_047396.1">
    <property type="nucleotide sequence ID" value="NC_001958.1"/>
</dbReference>
<accession>Q9YUQ8</accession>
<dbReference type="KEGG" id="vg:1725214"/>
<organism evidence="1 2">
    <name type="scientific">Turkey adenovirus 3</name>
    <dbReference type="NCBI Taxonomy" id="41678"/>
    <lineage>
        <taxon>Viruses</taxon>
        <taxon>Varidnaviria</taxon>
        <taxon>Bamfordvirae</taxon>
        <taxon>Preplasmiviricota</taxon>
        <taxon>Polisuviricotina</taxon>
        <taxon>Pharingeaviricetes</taxon>
        <taxon>Rowavirales</taxon>
        <taxon>Adenoviridae</taxon>
        <taxon>Siadenovirus</taxon>
        <taxon>Siadenovirus gallopavotertii</taxon>
        <taxon>Turkey siadenovirus A</taxon>
    </lineage>
</organism>
<evidence type="ECO:0000313" key="1">
    <source>
        <dbReference type="EMBL" id="AAC64544.1"/>
    </source>
</evidence>
<name>Q9YUQ8_9ADEN</name>
<dbReference type="EMBL" id="AF074946">
    <property type="protein sequence ID" value="AAC64544.1"/>
    <property type="molecule type" value="Genomic_DNA"/>
</dbReference>
<proteinExistence type="predicted"/>
<protein>
    <submittedName>
        <fullName evidence="1">Uncharacterized protein</fullName>
    </submittedName>
</protein>
<dbReference type="GeneID" id="1725214"/>
<sequence>MFVSLIIFILSISFKSNGIATLKHKGVFILGSCKKHIIMTTLRVYVIRSRYFKSSHFADLSAKLNVFMTIVTEALCNYNHFFRNFTFLCFRKHSTCPINIMKKGSFCFFFVAKIHSTRVW</sequence>